<dbReference type="GO" id="GO:0030488">
    <property type="term" value="P:tRNA methylation"/>
    <property type="evidence" value="ECO:0007669"/>
    <property type="project" value="TreeGrafter"/>
</dbReference>
<keyword evidence="1" id="KW-0808">Transferase</keyword>
<dbReference type="Proteomes" id="UP001152795">
    <property type="component" value="Unassembled WGS sequence"/>
</dbReference>
<dbReference type="Gene3D" id="2.20.25.10">
    <property type="match status" value="1"/>
</dbReference>
<dbReference type="AlphaFoldDB" id="A0A6S7JWB0"/>
<dbReference type="GO" id="GO:0046982">
    <property type="term" value="F:protein heterodimerization activity"/>
    <property type="evidence" value="ECO:0007669"/>
    <property type="project" value="InterPro"/>
</dbReference>
<dbReference type="GO" id="GO:0070476">
    <property type="term" value="P:rRNA (guanine-N7)-methylation"/>
    <property type="evidence" value="ECO:0007669"/>
    <property type="project" value="TreeGrafter"/>
</dbReference>
<dbReference type="SUPFAM" id="SSF158997">
    <property type="entry name" value="Trm112p-like"/>
    <property type="match status" value="1"/>
</dbReference>
<feature type="non-terminal residue" evidence="1">
    <location>
        <position position="1"/>
    </location>
</feature>
<evidence type="ECO:0000313" key="1">
    <source>
        <dbReference type="EMBL" id="CAB4033520.1"/>
    </source>
</evidence>
<dbReference type="GO" id="GO:0008168">
    <property type="term" value="F:methyltransferase activity"/>
    <property type="evidence" value="ECO:0007669"/>
    <property type="project" value="UniProtKB-KW"/>
</dbReference>
<proteinExistence type="predicted"/>
<protein>
    <submittedName>
        <fullName evidence="1">Multifunctional methyltransferase subunit TRM112</fullName>
    </submittedName>
</protein>
<dbReference type="EMBL" id="CACRXK020019325">
    <property type="protein sequence ID" value="CAB4033520.1"/>
    <property type="molecule type" value="Genomic_DNA"/>
</dbReference>
<evidence type="ECO:0000313" key="2">
    <source>
        <dbReference type="Proteomes" id="UP001152795"/>
    </source>
</evidence>
<dbReference type="PANTHER" id="PTHR12773">
    <property type="entry name" value="UPF0315 PROTEIN-RELATED"/>
    <property type="match status" value="1"/>
</dbReference>
<keyword evidence="1" id="KW-0489">Methyltransferase</keyword>
<dbReference type="CDD" id="cd21089">
    <property type="entry name" value="Trm112-like"/>
    <property type="match status" value="1"/>
</dbReference>
<sequence length="143" mass="16596">LRYILVREICPFADRMWLSCRNYFRFLVNCLCCLRSITDFPQLCVAVDITINEVEFNAQFISRMIPRLEWSAVVQAAKQVGKGEDLPCEVVPDFENDEEFLKKAHHILLEVEVQKGFLVCPETSRKFPVENGIPNMLLNEDEV</sequence>
<keyword evidence="2" id="KW-1185">Reference proteome</keyword>
<dbReference type="InterPro" id="IPR039127">
    <property type="entry name" value="Trm112"/>
</dbReference>
<dbReference type="OrthoDB" id="2187549at2759"/>
<reference evidence="1" key="1">
    <citation type="submission" date="2020-04" db="EMBL/GenBank/DDBJ databases">
        <authorList>
            <person name="Alioto T."/>
            <person name="Alioto T."/>
            <person name="Gomez Garrido J."/>
        </authorList>
    </citation>
    <scope>NUCLEOTIDE SEQUENCE</scope>
    <source>
        <strain evidence="1">A484AB</strain>
    </source>
</reference>
<comment type="caution">
    <text evidence="1">The sequence shown here is derived from an EMBL/GenBank/DDBJ whole genome shotgun (WGS) entry which is preliminary data.</text>
</comment>
<dbReference type="PANTHER" id="PTHR12773:SF0">
    <property type="entry name" value="MULTIFUNCTIONAL METHYLTRANSFERASE SUBUNIT TRM112-LIKE PROTEIN"/>
    <property type="match status" value="1"/>
</dbReference>
<name>A0A6S7JWB0_PARCT</name>
<organism evidence="1 2">
    <name type="scientific">Paramuricea clavata</name>
    <name type="common">Red gorgonian</name>
    <name type="synonym">Violescent sea-whip</name>
    <dbReference type="NCBI Taxonomy" id="317549"/>
    <lineage>
        <taxon>Eukaryota</taxon>
        <taxon>Metazoa</taxon>
        <taxon>Cnidaria</taxon>
        <taxon>Anthozoa</taxon>
        <taxon>Octocorallia</taxon>
        <taxon>Malacalcyonacea</taxon>
        <taxon>Plexauridae</taxon>
        <taxon>Paramuricea</taxon>
    </lineage>
</organism>
<accession>A0A6S7JWB0</accession>
<gene>
    <name evidence="1" type="ORF">PACLA_8A071002</name>
</gene>